<keyword evidence="2" id="KW-1185">Reference proteome</keyword>
<dbReference type="Proteomes" id="UP000789920">
    <property type="component" value="Unassembled WGS sequence"/>
</dbReference>
<feature type="non-terminal residue" evidence="1">
    <location>
        <position position="78"/>
    </location>
</feature>
<organism evidence="1 2">
    <name type="scientific">Racocetra persica</name>
    <dbReference type="NCBI Taxonomy" id="160502"/>
    <lineage>
        <taxon>Eukaryota</taxon>
        <taxon>Fungi</taxon>
        <taxon>Fungi incertae sedis</taxon>
        <taxon>Mucoromycota</taxon>
        <taxon>Glomeromycotina</taxon>
        <taxon>Glomeromycetes</taxon>
        <taxon>Diversisporales</taxon>
        <taxon>Gigasporaceae</taxon>
        <taxon>Racocetra</taxon>
    </lineage>
</organism>
<sequence>MSTSIWHGSLSIHQIYLALVENPPNCPNCVRNIRPIRINPELTKFVAKIVELKQAVKENVENAKLKDAESNARIVELE</sequence>
<comment type="caution">
    <text evidence="1">The sequence shown here is derived from an EMBL/GenBank/DDBJ whole genome shotgun (WGS) entry which is preliminary data.</text>
</comment>
<evidence type="ECO:0000313" key="1">
    <source>
        <dbReference type="EMBL" id="CAG8710558.1"/>
    </source>
</evidence>
<name>A0ACA9PHZ5_9GLOM</name>
<accession>A0ACA9PHZ5</accession>
<protein>
    <submittedName>
        <fullName evidence="1">26937_t:CDS:1</fullName>
    </submittedName>
</protein>
<evidence type="ECO:0000313" key="2">
    <source>
        <dbReference type="Proteomes" id="UP000789920"/>
    </source>
</evidence>
<dbReference type="EMBL" id="CAJVQC010020861">
    <property type="protein sequence ID" value="CAG8710558.1"/>
    <property type="molecule type" value="Genomic_DNA"/>
</dbReference>
<gene>
    <name evidence="1" type="ORF">RPERSI_LOCUS10507</name>
</gene>
<proteinExistence type="predicted"/>
<reference evidence="1" key="1">
    <citation type="submission" date="2021-06" db="EMBL/GenBank/DDBJ databases">
        <authorList>
            <person name="Kallberg Y."/>
            <person name="Tangrot J."/>
            <person name="Rosling A."/>
        </authorList>
    </citation>
    <scope>NUCLEOTIDE SEQUENCE</scope>
    <source>
        <strain evidence="1">MA461A</strain>
    </source>
</reference>